<proteinExistence type="predicted"/>
<dbReference type="AlphaFoldDB" id="A0A7R9D4B8"/>
<protein>
    <submittedName>
        <fullName evidence="1">Uncharacterized protein</fullName>
    </submittedName>
</protein>
<evidence type="ECO:0000313" key="1">
    <source>
        <dbReference type="EMBL" id="CAD7406958.1"/>
    </source>
</evidence>
<accession>A0A7R9D4B8</accession>
<organism evidence="1">
    <name type="scientific">Timema cristinae</name>
    <name type="common">Walking stick</name>
    <dbReference type="NCBI Taxonomy" id="61476"/>
    <lineage>
        <taxon>Eukaryota</taxon>
        <taxon>Metazoa</taxon>
        <taxon>Ecdysozoa</taxon>
        <taxon>Arthropoda</taxon>
        <taxon>Hexapoda</taxon>
        <taxon>Insecta</taxon>
        <taxon>Pterygota</taxon>
        <taxon>Neoptera</taxon>
        <taxon>Polyneoptera</taxon>
        <taxon>Phasmatodea</taxon>
        <taxon>Timematodea</taxon>
        <taxon>Timematoidea</taxon>
        <taxon>Timematidae</taxon>
        <taxon>Timema</taxon>
    </lineage>
</organism>
<reference evidence="1" key="1">
    <citation type="submission" date="2020-11" db="EMBL/GenBank/DDBJ databases">
        <authorList>
            <person name="Tran Van P."/>
        </authorList>
    </citation>
    <scope>NUCLEOTIDE SEQUENCE</scope>
</reference>
<name>A0A7R9D4B8_TIMCR</name>
<gene>
    <name evidence="1" type="ORF">TCEB3V08_LOCUS8779</name>
</gene>
<dbReference type="EMBL" id="OC320006">
    <property type="protein sequence ID" value="CAD7406958.1"/>
    <property type="molecule type" value="Genomic_DNA"/>
</dbReference>
<sequence length="67" mass="7475">MNRWFAPAPGHARANTRIVQRLHQGNGLRILRLALSYSASASKELCILVDSVGKYNTQHCVVKSNVR</sequence>